<protein>
    <submittedName>
        <fullName evidence="4">Endoplasmic reticulum vesicle transporter N-terminal domain-containing protein</fullName>
    </submittedName>
</protein>
<reference evidence="4" key="1">
    <citation type="submission" date="2022-11" db="UniProtKB">
        <authorList>
            <consortium name="WormBaseParasite"/>
        </authorList>
    </citation>
    <scope>IDENTIFICATION</scope>
</reference>
<dbReference type="Pfam" id="PF13850">
    <property type="entry name" value="ERGIC_N"/>
    <property type="match status" value="1"/>
</dbReference>
<sequence length="122" mass="13947">MELLPQQANGSVRQRKQNVGSIVQEFDAFNKVVDDVKEEPKAVNGFLSVICFSLIIVLLVGLLYEYFTNTEVEYKFAVDTDFAENLFFELDLQVATPAITWPLCLWELTERQQAPRKAPMNT</sequence>
<dbReference type="InterPro" id="IPR039542">
    <property type="entry name" value="Erv_N"/>
</dbReference>
<feature type="transmembrane region" description="Helical" evidence="1">
    <location>
        <begin position="46"/>
        <end position="67"/>
    </location>
</feature>
<dbReference type="AlphaFoldDB" id="A0A915E7D0"/>
<evidence type="ECO:0000256" key="1">
    <source>
        <dbReference type="SAM" id="Phobius"/>
    </source>
</evidence>
<proteinExistence type="predicted"/>
<accession>A0A915E7D0</accession>
<evidence type="ECO:0000259" key="2">
    <source>
        <dbReference type="Pfam" id="PF13850"/>
    </source>
</evidence>
<dbReference type="Proteomes" id="UP000887574">
    <property type="component" value="Unplaced"/>
</dbReference>
<dbReference type="WBParaSite" id="jg3121">
    <property type="protein sequence ID" value="jg3121"/>
    <property type="gene ID" value="jg3121"/>
</dbReference>
<feature type="domain" description="Endoplasmic reticulum vesicle transporter N-terminal" evidence="2">
    <location>
        <begin position="23"/>
        <end position="96"/>
    </location>
</feature>
<keyword evidence="1" id="KW-0812">Transmembrane</keyword>
<organism evidence="3 4">
    <name type="scientific">Ditylenchus dipsaci</name>
    <dbReference type="NCBI Taxonomy" id="166011"/>
    <lineage>
        <taxon>Eukaryota</taxon>
        <taxon>Metazoa</taxon>
        <taxon>Ecdysozoa</taxon>
        <taxon>Nematoda</taxon>
        <taxon>Chromadorea</taxon>
        <taxon>Rhabditida</taxon>
        <taxon>Tylenchina</taxon>
        <taxon>Tylenchomorpha</taxon>
        <taxon>Sphaerularioidea</taxon>
        <taxon>Anguinidae</taxon>
        <taxon>Anguininae</taxon>
        <taxon>Ditylenchus</taxon>
    </lineage>
</organism>
<name>A0A915E7D0_9BILA</name>
<keyword evidence="1" id="KW-1133">Transmembrane helix</keyword>
<evidence type="ECO:0000313" key="4">
    <source>
        <dbReference type="WBParaSite" id="jg3121"/>
    </source>
</evidence>
<evidence type="ECO:0000313" key="3">
    <source>
        <dbReference type="Proteomes" id="UP000887574"/>
    </source>
</evidence>
<keyword evidence="3" id="KW-1185">Reference proteome</keyword>
<keyword evidence="1" id="KW-0472">Membrane</keyword>